<organism evidence="9 10">
    <name type="scientific">Cyclonatronum proteinivorum</name>
    <dbReference type="NCBI Taxonomy" id="1457365"/>
    <lineage>
        <taxon>Bacteria</taxon>
        <taxon>Pseudomonadati</taxon>
        <taxon>Balneolota</taxon>
        <taxon>Balneolia</taxon>
        <taxon>Balneolales</taxon>
        <taxon>Cyclonatronaceae</taxon>
        <taxon>Cyclonatronum</taxon>
    </lineage>
</organism>
<evidence type="ECO:0000256" key="3">
    <source>
        <dbReference type="ARBA" id="ARBA00022980"/>
    </source>
</evidence>
<dbReference type="AlphaFoldDB" id="A0A345UNI1"/>
<dbReference type="RefSeq" id="WP_114985167.1">
    <property type="nucleotide sequence ID" value="NZ_CP027806.1"/>
</dbReference>
<dbReference type="Pfam" id="PF01386">
    <property type="entry name" value="Ribosomal_L25p"/>
    <property type="match status" value="1"/>
</dbReference>
<proteinExistence type="inferred from homology"/>
<keyword evidence="10" id="KW-1185">Reference proteome</keyword>
<keyword evidence="1 5" id="KW-0699">rRNA-binding</keyword>
<dbReference type="InterPro" id="IPR011035">
    <property type="entry name" value="Ribosomal_bL25/Gln-tRNA_synth"/>
</dbReference>
<dbReference type="InterPro" id="IPR020930">
    <property type="entry name" value="Ribosomal_uL5_bac-type"/>
</dbReference>
<feature type="region of interest" description="Disordered" evidence="6">
    <location>
        <begin position="192"/>
        <end position="216"/>
    </location>
</feature>
<dbReference type="CDD" id="cd00495">
    <property type="entry name" value="Ribosomal_L25_TL5_CTC"/>
    <property type="match status" value="1"/>
</dbReference>
<evidence type="ECO:0000256" key="5">
    <source>
        <dbReference type="HAMAP-Rule" id="MF_01334"/>
    </source>
</evidence>
<evidence type="ECO:0000256" key="6">
    <source>
        <dbReference type="SAM" id="MobiDB-lite"/>
    </source>
</evidence>
<dbReference type="PANTHER" id="PTHR33284">
    <property type="entry name" value="RIBOSOMAL PROTEIN L25/GLN-TRNA SYNTHETASE, ANTI-CODON-BINDING DOMAIN-CONTAINING PROTEIN"/>
    <property type="match status" value="1"/>
</dbReference>
<dbReference type="InterPro" id="IPR001021">
    <property type="entry name" value="Ribosomal_bL25_long"/>
</dbReference>
<dbReference type="Pfam" id="PF14693">
    <property type="entry name" value="Ribosomal_TL5_C"/>
    <property type="match status" value="1"/>
</dbReference>
<feature type="compositionally biased region" description="Acidic residues" evidence="6">
    <location>
        <begin position="193"/>
        <end position="204"/>
    </location>
</feature>
<comment type="function">
    <text evidence="5">This is one of the proteins that binds to the 5S RNA in the ribosome where it forms part of the central protuberance.</text>
</comment>
<dbReference type="GO" id="GO:0003735">
    <property type="term" value="F:structural constituent of ribosome"/>
    <property type="evidence" value="ECO:0007669"/>
    <property type="project" value="InterPro"/>
</dbReference>
<protein>
    <recommendedName>
        <fullName evidence="5">Large ribosomal subunit protein bL25</fullName>
    </recommendedName>
    <alternativeName>
        <fullName evidence="5">General stress protein CTC</fullName>
    </alternativeName>
</protein>
<dbReference type="NCBIfam" id="TIGR00731">
    <property type="entry name" value="bL25_bact_ctc"/>
    <property type="match status" value="1"/>
</dbReference>
<evidence type="ECO:0000256" key="2">
    <source>
        <dbReference type="ARBA" id="ARBA00022884"/>
    </source>
</evidence>
<keyword evidence="3 5" id="KW-0689">Ribosomal protein</keyword>
<dbReference type="Gene3D" id="2.40.240.10">
    <property type="entry name" value="Ribosomal Protein L25, Chain P"/>
    <property type="match status" value="1"/>
</dbReference>
<keyword evidence="2 5" id="KW-0694">RNA-binding</keyword>
<reference evidence="9 10" key="1">
    <citation type="submission" date="2018-03" db="EMBL/GenBank/DDBJ databases">
        <title>Phenotypic and genomic properties of Cyclonatronum proteinivorum gen. nov., sp. nov., a haloalkaliphilic bacteroidete from soda lakes possessing Na+-translocating rhodopsin.</title>
        <authorList>
            <person name="Toshchakov S.V."/>
            <person name="Korzhenkov A."/>
            <person name="Samarov N.I."/>
            <person name="Kublanov I.V."/>
            <person name="Muntyan M.S."/>
            <person name="Sorokin D.Y."/>
        </authorList>
    </citation>
    <scope>NUCLEOTIDE SEQUENCE [LARGE SCALE GENOMIC DNA]</scope>
    <source>
        <strain evidence="9 10">Omega</strain>
    </source>
</reference>
<dbReference type="Proteomes" id="UP000254808">
    <property type="component" value="Chromosome"/>
</dbReference>
<dbReference type="InterPro" id="IPR037121">
    <property type="entry name" value="Ribosomal_bL25_C"/>
</dbReference>
<feature type="domain" description="Large ribosomal subunit protein bL25 beta" evidence="8">
    <location>
        <begin position="103"/>
        <end position="184"/>
    </location>
</feature>
<evidence type="ECO:0000256" key="4">
    <source>
        <dbReference type="ARBA" id="ARBA00023274"/>
    </source>
</evidence>
<accession>A0A345UNI1</accession>
<feature type="compositionally biased region" description="Low complexity" evidence="6">
    <location>
        <begin position="205"/>
        <end position="216"/>
    </location>
</feature>
<evidence type="ECO:0000259" key="7">
    <source>
        <dbReference type="Pfam" id="PF01386"/>
    </source>
</evidence>
<dbReference type="InterPro" id="IPR020057">
    <property type="entry name" value="Ribosomal_bL25_b-dom"/>
</dbReference>
<dbReference type="GO" id="GO:0022625">
    <property type="term" value="C:cytosolic large ribosomal subunit"/>
    <property type="evidence" value="ECO:0007669"/>
    <property type="project" value="TreeGrafter"/>
</dbReference>
<dbReference type="SUPFAM" id="SSF50715">
    <property type="entry name" value="Ribosomal protein L25-like"/>
    <property type="match status" value="1"/>
</dbReference>
<dbReference type="InterPro" id="IPR020056">
    <property type="entry name" value="Rbsml_bL25/Gln-tRNA_synth_N"/>
</dbReference>
<feature type="domain" description="Large ribosomal subunit protein bL25 L25" evidence="7">
    <location>
        <begin position="9"/>
        <end position="94"/>
    </location>
</feature>
<evidence type="ECO:0000313" key="10">
    <source>
        <dbReference type="Proteomes" id="UP000254808"/>
    </source>
</evidence>
<dbReference type="OrthoDB" id="9786489at2"/>
<gene>
    <name evidence="5" type="primary">rplY</name>
    <name evidence="5" type="synonym">ctc</name>
    <name evidence="9" type="ORF">CYPRO_2794</name>
</gene>
<sequence length="216" mass="23478">MKNPKVVELEVNARESGSKPSSKLRNEKLVPAVIYGPGVKENINVALPEVDVDKMVSVVEKEFLLIKVDGKECKCIIQNVDFHPVTDRPLHVDLYATSPDKALTITVPIRLEGNPPGVTEGGRLYQPLRDLQIKCLPENIPAEFVVNIGKMQIGNTLKVRRIKSKNLEILTPGERTIVVIRPPKGATGIAISELDDDDDDEGAEGAEAAAAETAEA</sequence>
<dbReference type="Gene3D" id="2.170.120.20">
    <property type="entry name" value="Ribosomal protein L25, beta domain"/>
    <property type="match status" value="1"/>
</dbReference>
<dbReference type="PANTHER" id="PTHR33284:SF1">
    <property type="entry name" value="RIBOSOMAL PROTEIN L25_GLN-TRNA SYNTHETASE, ANTI-CODON-BINDING DOMAIN-CONTAINING PROTEIN"/>
    <property type="match status" value="1"/>
</dbReference>
<evidence type="ECO:0000313" key="9">
    <source>
        <dbReference type="EMBL" id="AXJ02033.1"/>
    </source>
</evidence>
<name>A0A345UNI1_9BACT</name>
<comment type="subunit">
    <text evidence="5">Part of the 50S ribosomal subunit; part of the 5S rRNA/L5/L18/L25 subcomplex. Contacts the 5S rRNA. Binds to the 5S rRNA independently of L5 and L18.</text>
</comment>
<dbReference type="KEGG" id="cprv:CYPRO_2794"/>
<dbReference type="InterPro" id="IPR029751">
    <property type="entry name" value="Ribosomal_L25_dom"/>
</dbReference>
<dbReference type="HAMAP" id="MF_01334">
    <property type="entry name" value="Ribosomal_bL25_CTC"/>
    <property type="match status" value="1"/>
</dbReference>
<evidence type="ECO:0000259" key="8">
    <source>
        <dbReference type="Pfam" id="PF14693"/>
    </source>
</evidence>
<dbReference type="GO" id="GO:0006412">
    <property type="term" value="P:translation"/>
    <property type="evidence" value="ECO:0007669"/>
    <property type="project" value="UniProtKB-UniRule"/>
</dbReference>
<dbReference type="GO" id="GO:0008097">
    <property type="term" value="F:5S rRNA binding"/>
    <property type="evidence" value="ECO:0007669"/>
    <property type="project" value="InterPro"/>
</dbReference>
<dbReference type="EMBL" id="CP027806">
    <property type="protein sequence ID" value="AXJ02033.1"/>
    <property type="molecule type" value="Genomic_DNA"/>
</dbReference>
<evidence type="ECO:0000256" key="1">
    <source>
        <dbReference type="ARBA" id="ARBA00022730"/>
    </source>
</evidence>
<keyword evidence="4 5" id="KW-0687">Ribonucleoprotein</keyword>
<comment type="similarity">
    <text evidence="5">Belongs to the bacterial ribosomal protein bL25 family. CTC subfamily.</text>
</comment>